<dbReference type="PROSITE" id="PS50893">
    <property type="entry name" value="ABC_TRANSPORTER_2"/>
    <property type="match status" value="1"/>
</dbReference>
<evidence type="ECO:0000256" key="3">
    <source>
        <dbReference type="ARBA" id="ARBA00022840"/>
    </source>
</evidence>
<dbReference type="SUPFAM" id="SSF52540">
    <property type="entry name" value="P-loop containing nucleoside triphosphate hydrolases"/>
    <property type="match status" value="1"/>
</dbReference>
<organism evidence="5 6">
    <name type="scientific">Peptoniphilus asaccharolyticus DSM 20463</name>
    <dbReference type="NCBI Taxonomy" id="573058"/>
    <lineage>
        <taxon>Bacteria</taxon>
        <taxon>Bacillati</taxon>
        <taxon>Bacillota</taxon>
        <taxon>Tissierellia</taxon>
        <taxon>Tissierellales</taxon>
        <taxon>Peptoniphilaceae</taxon>
        <taxon>Peptoniphilus</taxon>
    </lineage>
</organism>
<dbReference type="STRING" id="573058.SAMN00017477_0242"/>
<accession>A0A1W1UHE2</accession>
<sequence length="285" mass="32458">MKALEIKNLNKKYKDFCLKDVSFEIESGTIMGIVGANGAGKSTIINCILGITKFEGDIKAFGQNIDNEIKQDIGFVIDDAFLSKQINALQVNKIYKNIYKNWDSDKFFGYIEKFEIPTNKKFDTFSKGMKMKFKIAIALSSCPKLLILDEPTSGLDPVVRSEILDILLEFVENENNSVLISSHITGDLEKVADYITYIDNGEIIFTEEKYELFENFGILKCSDDEIVNFREYVVKVKKEKYSTNALIKNVENFKAKYPGFSVDKADIESIMVFFKRGEDYESLNA</sequence>
<gene>
    <name evidence="5" type="ORF">SAMN00017477_0242</name>
</gene>
<dbReference type="InterPro" id="IPR003439">
    <property type="entry name" value="ABC_transporter-like_ATP-bd"/>
</dbReference>
<reference evidence="6" key="1">
    <citation type="submission" date="2017-04" db="EMBL/GenBank/DDBJ databases">
        <authorList>
            <person name="Varghese N."/>
            <person name="Submissions S."/>
        </authorList>
    </citation>
    <scope>NUCLEOTIDE SEQUENCE [LARGE SCALE GENOMIC DNA]</scope>
    <source>
        <strain evidence="6">DSM 20463</strain>
    </source>
</reference>
<dbReference type="PROSITE" id="PS00211">
    <property type="entry name" value="ABC_TRANSPORTER_1"/>
    <property type="match status" value="1"/>
</dbReference>
<dbReference type="GO" id="GO:0005524">
    <property type="term" value="F:ATP binding"/>
    <property type="evidence" value="ECO:0007669"/>
    <property type="project" value="UniProtKB-KW"/>
</dbReference>
<dbReference type="SMART" id="SM00382">
    <property type="entry name" value="AAA"/>
    <property type="match status" value="1"/>
</dbReference>
<dbReference type="PANTHER" id="PTHR42939">
    <property type="entry name" value="ABC TRANSPORTER ATP-BINDING PROTEIN ALBC-RELATED"/>
    <property type="match status" value="1"/>
</dbReference>
<dbReference type="InterPro" id="IPR027417">
    <property type="entry name" value="P-loop_NTPase"/>
</dbReference>
<dbReference type="AlphaFoldDB" id="A0A1W1UHE2"/>
<proteinExistence type="predicted"/>
<dbReference type="EMBL" id="FWWR01000009">
    <property type="protein sequence ID" value="SMB80515.1"/>
    <property type="molecule type" value="Genomic_DNA"/>
</dbReference>
<dbReference type="InterPro" id="IPR051782">
    <property type="entry name" value="ABC_Transporter_VariousFunc"/>
</dbReference>
<evidence type="ECO:0000313" key="6">
    <source>
        <dbReference type="Proteomes" id="UP000192368"/>
    </source>
</evidence>
<dbReference type="RefSeq" id="WP_084229950.1">
    <property type="nucleotide sequence ID" value="NZ_FWWR01000009.1"/>
</dbReference>
<dbReference type="Proteomes" id="UP000192368">
    <property type="component" value="Unassembled WGS sequence"/>
</dbReference>
<dbReference type="Pfam" id="PF00005">
    <property type="entry name" value="ABC_tran"/>
    <property type="match status" value="1"/>
</dbReference>
<dbReference type="OrthoDB" id="9804819at2"/>
<protein>
    <submittedName>
        <fullName evidence="5">ABC-2 type transport system ATP-binding protein</fullName>
    </submittedName>
</protein>
<keyword evidence="2" id="KW-0547">Nucleotide-binding</keyword>
<keyword evidence="3 5" id="KW-0067">ATP-binding</keyword>
<keyword evidence="1" id="KW-0813">Transport</keyword>
<dbReference type="PANTHER" id="PTHR42939:SF3">
    <property type="entry name" value="ABC TRANSPORTER ATP-BINDING COMPONENT"/>
    <property type="match status" value="1"/>
</dbReference>
<dbReference type="InterPro" id="IPR017871">
    <property type="entry name" value="ABC_transporter-like_CS"/>
</dbReference>
<dbReference type="InterPro" id="IPR003593">
    <property type="entry name" value="AAA+_ATPase"/>
</dbReference>
<dbReference type="Gene3D" id="3.40.50.300">
    <property type="entry name" value="P-loop containing nucleotide triphosphate hydrolases"/>
    <property type="match status" value="1"/>
</dbReference>
<evidence type="ECO:0000256" key="2">
    <source>
        <dbReference type="ARBA" id="ARBA00022741"/>
    </source>
</evidence>
<name>A0A1W1UHE2_PEPAS</name>
<dbReference type="CDD" id="cd03230">
    <property type="entry name" value="ABC_DR_subfamily_A"/>
    <property type="match status" value="1"/>
</dbReference>
<evidence type="ECO:0000256" key="1">
    <source>
        <dbReference type="ARBA" id="ARBA00022448"/>
    </source>
</evidence>
<keyword evidence="6" id="KW-1185">Reference proteome</keyword>
<evidence type="ECO:0000313" key="5">
    <source>
        <dbReference type="EMBL" id="SMB80515.1"/>
    </source>
</evidence>
<dbReference type="GO" id="GO:0016887">
    <property type="term" value="F:ATP hydrolysis activity"/>
    <property type="evidence" value="ECO:0007669"/>
    <property type="project" value="InterPro"/>
</dbReference>
<evidence type="ECO:0000259" key="4">
    <source>
        <dbReference type="PROSITE" id="PS50893"/>
    </source>
</evidence>
<feature type="domain" description="ABC transporter" evidence="4">
    <location>
        <begin position="1"/>
        <end position="225"/>
    </location>
</feature>